<reference evidence="2 3" key="2">
    <citation type="submission" date="2020-03" db="EMBL/GenBank/DDBJ databases">
        <authorList>
            <person name="Ichikawa N."/>
            <person name="Kimura A."/>
            <person name="Kitahashi Y."/>
            <person name="Uohara A."/>
        </authorList>
    </citation>
    <scope>NUCLEOTIDE SEQUENCE [LARGE SCALE GENOMIC DNA]</scope>
    <source>
        <strain evidence="2 3">NBRC 108639</strain>
    </source>
</reference>
<protein>
    <submittedName>
        <fullName evidence="2">Uncharacterized protein</fullName>
    </submittedName>
</protein>
<dbReference type="EMBL" id="BLPF01000001">
    <property type="protein sequence ID" value="GFJ77213.1"/>
    <property type="molecule type" value="Genomic_DNA"/>
</dbReference>
<dbReference type="AlphaFoldDB" id="A0A6V8JWX4"/>
<comment type="caution">
    <text evidence="2">The sequence shown here is derived from an EMBL/GenBank/DDBJ whole genome shotgun (WGS) entry which is preliminary data.</text>
</comment>
<evidence type="ECO:0000313" key="2">
    <source>
        <dbReference type="EMBL" id="GFJ77213.1"/>
    </source>
</evidence>
<reference evidence="2 3" key="1">
    <citation type="submission" date="2020-03" db="EMBL/GenBank/DDBJ databases">
        <title>Whole genome shotgun sequence of Phytohabitans houttuyneae NBRC 108639.</title>
        <authorList>
            <person name="Komaki H."/>
            <person name="Tamura T."/>
        </authorList>
    </citation>
    <scope>NUCLEOTIDE SEQUENCE [LARGE SCALE GENOMIC DNA]</scope>
    <source>
        <strain evidence="2 3">NBRC 108639</strain>
    </source>
</reference>
<gene>
    <name evidence="2" type="ORF">Phou_013930</name>
</gene>
<accession>A0A6V8JWX4</accession>
<organism evidence="2 3">
    <name type="scientific">Phytohabitans houttuyneae</name>
    <dbReference type="NCBI Taxonomy" id="1076126"/>
    <lineage>
        <taxon>Bacteria</taxon>
        <taxon>Bacillati</taxon>
        <taxon>Actinomycetota</taxon>
        <taxon>Actinomycetes</taxon>
        <taxon>Micromonosporales</taxon>
        <taxon>Micromonosporaceae</taxon>
    </lineage>
</organism>
<name>A0A6V8JWX4_9ACTN</name>
<dbReference type="Proteomes" id="UP000482800">
    <property type="component" value="Unassembled WGS sequence"/>
</dbReference>
<evidence type="ECO:0000313" key="3">
    <source>
        <dbReference type="Proteomes" id="UP000482800"/>
    </source>
</evidence>
<feature type="region of interest" description="Disordered" evidence="1">
    <location>
        <begin position="1"/>
        <end position="40"/>
    </location>
</feature>
<keyword evidence="3" id="KW-1185">Reference proteome</keyword>
<evidence type="ECO:0000256" key="1">
    <source>
        <dbReference type="SAM" id="MobiDB-lite"/>
    </source>
</evidence>
<proteinExistence type="predicted"/>
<dbReference type="RefSeq" id="WP_246273336.1">
    <property type="nucleotide sequence ID" value="NZ_BLPF01000001.1"/>
</dbReference>
<sequence>MVAAPSDHVATPTAASVHGRPGWLTPLDAEGRSHEPRWSPAEGMEASVLGDGLTAADTLAVAEAVRFDRRARCLTPVRVTALPPGAKLISCGLSPSVVYEPEWQPGVMLRFVDGTSGIDLFLGGDPAAPLTFPEDLVPMEGGRTAWAARAKTLVVYDLGGVRARVSVRGRYGRAEAELIADGLVRVPGAERERPATWSASLTGSP</sequence>